<sequence length="93" mass="10608">MGQLVAGVRPASVSLFTVPVLQGHPLRVPGYKRKTWLFNFKGLGLLWLKDNDNQKNIGEAFLGMDQRSKLLNTWHESCNVICRTKGRLRKTKE</sequence>
<evidence type="ECO:0000313" key="1">
    <source>
        <dbReference type="EMBL" id="TYT73557.1"/>
    </source>
</evidence>
<evidence type="ECO:0000313" key="2">
    <source>
        <dbReference type="Proteomes" id="UP000321899"/>
    </source>
</evidence>
<organism evidence="1 2">
    <name type="scientific">Desulfobotulus mexicanus</name>
    <dbReference type="NCBI Taxonomy" id="2586642"/>
    <lineage>
        <taxon>Bacteria</taxon>
        <taxon>Pseudomonadati</taxon>
        <taxon>Thermodesulfobacteriota</taxon>
        <taxon>Desulfobacteria</taxon>
        <taxon>Desulfobacterales</taxon>
        <taxon>Desulfobacteraceae</taxon>
        <taxon>Desulfobotulus</taxon>
    </lineage>
</organism>
<protein>
    <submittedName>
        <fullName evidence="1">Uncharacterized protein</fullName>
    </submittedName>
</protein>
<name>A0A5S5MCW3_9BACT</name>
<dbReference type="Proteomes" id="UP000321899">
    <property type="component" value="Unassembled WGS sequence"/>
</dbReference>
<reference evidence="1 2" key="1">
    <citation type="submission" date="2019-06" db="EMBL/GenBank/DDBJ databases">
        <title>Desulfobotulus mexicanus sp. nov., a novel sulfate-reducing bacterium isolated from the sediment of an alkaline crater lake in Mexico.</title>
        <authorList>
            <person name="Hirschler-Rea A."/>
        </authorList>
    </citation>
    <scope>NUCLEOTIDE SEQUENCE [LARGE SCALE GENOMIC DNA]</scope>
    <source>
        <strain evidence="1 2">PAR22N</strain>
    </source>
</reference>
<accession>A0A5S5MCW3</accession>
<dbReference type="AlphaFoldDB" id="A0A5S5MCW3"/>
<comment type="caution">
    <text evidence="1">The sequence shown here is derived from an EMBL/GenBank/DDBJ whole genome shotgun (WGS) entry which is preliminary data.</text>
</comment>
<dbReference type="EMBL" id="VDMB01000026">
    <property type="protein sequence ID" value="TYT73557.1"/>
    <property type="molecule type" value="Genomic_DNA"/>
</dbReference>
<keyword evidence="2" id="KW-1185">Reference proteome</keyword>
<gene>
    <name evidence="1" type="ORF">FIM25_14610</name>
</gene>
<proteinExistence type="predicted"/>